<dbReference type="AlphaFoldDB" id="A0A9D0ZNM5"/>
<organism evidence="1 2">
    <name type="scientific">Candidatus Pullichristensenella stercorigallinarum</name>
    <dbReference type="NCBI Taxonomy" id="2840909"/>
    <lineage>
        <taxon>Bacteria</taxon>
        <taxon>Bacillati</taxon>
        <taxon>Bacillota</taxon>
        <taxon>Clostridia</taxon>
        <taxon>Candidatus Pullichristensenella</taxon>
    </lineage>
</organism>
<sequence length="74" mass="8026">MAYTKAGMRAVDKYVKENYERLNIKVPKGRKAAIEAHARGRGESVNGLVNALLRAELGMSAEAWKHGEGDGGNL</sequence>
<comment type="caution">
    <text evidence="1">The sequence shown here is derived from an EMBL/GenBank/DDBJ whole genome shotgun (WGS) entry which is preliminary data.</text>
</comment>
<dbReference type="Proteomes" id="UP000824260">
    <property type="component" value="Unassembled WGS sequence"/>
</dbReference>
<dbReference type="GO" id="GO:0006355">
    <property type="term" value="P:regulation of DNA-templated transcription"/>
    <property type="evidence" value="ECO:0007669"/>
    <property type="project" value="InterPro"/>
</dbReference>
<dbReference type="EMBL" id="DVFZ01000113">
    <property type="protein sequence ID" value="HIQ83847.1"/>
    <property type="molecule type" value="Genomic_DNA"/>
</dbReference>
<protein>
    <submittedName>
        <fullName evidence="1">Uncharacterized protein</fullName>
    </submittedName>
</protein>
<reference evidence="1" key="1">
    <citation type="submission" date="2020-10" db="EMBL/GenBank/DDBJ databases">
        <authorList>
            <person name="Gilroy R."/>
        </authorList>
    </citation>
    <scope>NUCLEOTIDE SEQUENCE</scope>
    <source>
        <strain evidence="1">ChiSjej6B24-2974</strain>
    </source>
</reference>
<evidence type="ECO:0000313" key="1">
    <source>
        <dbReference type="EMBL" id="HIQ83847.1"/>
    </source>
</evidence>
<gene>
    <name evidence="1" type="ORF">IAA52_12215</name>
</gene>
<proteinExistence type="predicted"/>
<evidence type="ECO:0000313" key="2">
    <source>
        <dbReference type="Proteomes" id="UP000824260"/>
    </source>
</evidence>
<accession>A0A9D0ZNM5</accession>
<name>A0A9D0ZNM5_9FIRM</name>
<dbReference type="Gene3D" id="1.10.1220.10">
    <property type="entry name" value="Met repressor-like"/>
    <property type="match status" value="1"/>
</dbReference>
<reference evidence="1" key="2">
    <citation type="journal article" date="2021" name="PeerJ">
        <title>Extensive microbial diversity within the chicken gut microbiome revealed by metagenomics and culture.</title>
        <authorList>
            <person name="Gilroy R."/>
            <person name="Ravi A."/>
            <person name="Getino M."/>
            <person name="Pursley I."/>
            <person name="Horton D.L."/>
            <person name="Alikhan N.F."/>
            <person name="Baker D."/>
            <person name="Gharbi K."/>
            <person name="Hall N."/>
            <person name="Watson M."/>
            <person name="Adriaenssens E.M."/>
            <person name="Foster-Nyarko E."/>
            <person name="Jarju S."/>
            <person name="Secka A."/>
            <person name="Antonio M."/>
            <person name="Oren A."/>
            <person name="Chaudhuri R.R."/>
            <person name="La Ragione R."/>
            <person name="Hildebrand F."/>
            <person name="Pallen M.J."/>
        </authorList>
    </citation>
    <scope>NUCLEOTIDE SEQUENCE</scope>
    <source>
        <strain evidence="1">ChiSjej6B24-2974</strain>
    </source>
</reference>
<dbReference type="InterPro" id="IPR013321">
    <property type="entry name" value="Arc_rbn_hlx_hlx"/>
</dbReference>